<evidence type="ECO:0000313" key="2">
    <source>
        <dbReference type="Proteomes" id="UP000286415"/>
    </source>
</evidence>
<dbReference type="AlphaFoldDB" id="A0A3R7GPD4"/>
<comment type="caution">
    <text evidence="1">The sequence shown here is derived from an EMBL/GenBank/DDBJ whole genome shotgun (WGS) entry which is preliminary data.</text>
</comment>
<dbReference type="AntiFam" id="ANF00010">
    <property type="entry name" value="tRNA translation"/>
</dbReference>
<name>A0A3R7GPD4_CLOSI</name>
<dbReference type="Proteomes" id="UP000286415">
    <property type="component" value="Unassembled WGS sequence"/>
</dbReference>
<dbReference type="InParanoid" id="A0A3R7GPD4"/>
<accession>A0A3R7GPD4</accession>
<keyword evidence="2" id="KW-1185">Reference proteome</keyword>
<reference evidence="1 2" key="1">
    <citation type="journal article" date="2018" name="Biotechnol. Adv.">
        <title>Improved genomic resources and new bioinformatic workflow for the carcinogenic parasite Clonorchis sinensis: Biotechnological implications.</title>
        <authorList>
            <person name="Wang D."/>
            <person name="Korhonen P.K."/>
            <person name="Gasser R.B."/>
            <person name="Young N.D."/>
        </authorList>
    </citation>
    <scope>NUCLEOTIDE SEQUENCE [LARGE SCALE GENOMIC DNA]</scope>
    <source>
        <strain evidence="1">Cs-k2</strain>
    </source>
</reference>
<evidence type="ECO:0000313" key="1">
    <source>
        <dbReference type="EMBL" id="KAG5444759.1"/>
    </source>
</evidence>
<proteinExistence type="predicted"/>
<protein>
    <submittedName>
        <fullName evidence="1">Uncharacterized protein</fullName>
    </submittedName>
</protein>
<sequence>MPGCPSLDMGKPRGRGRVRTTNLPRRAPGGTPTTVRGCDEFVPVRIHIQGGMAQWLEREFTDQKVRGSNPTSAPRLPLSRLGQPGSIPALVHPSGGMVVRRR</sequence>
<gene>
    <name evidence="1" type="ORF">CSKR_114306</name>
</gene>
<dbReference type="EMBL" id="NIRI02000056">
    <property type="protein sequence ID" value="KAG5444759.1"/>
    <property type="molecule type" value="Genomic_DNA"/>
</dbReference>
<organism evidence="1 2">
    <name type="scientific">Clonorchis sinensis</name>
    <name type="common">Chinese liver fluke</name>
    <dbReference type="NCBI Taxonomy" id="79923"/>
    <lineage>
        <taxon>Eukaryota</taxon>
        <taxon>Metazoa</taxon>
        <taxon>Spiralia</taxon>
        <taxon>Lophotrochozoa</taxon>
        <taxon>Platyhelminthes</taxon>
        <taxon>Trematoda</taxon>
        <taxon>Digenea</taxon>
        <taxon>Opisthorchiida</taxon>
        <taxon>Opisthorchiata</taxon>
        <taxon>Opisthorchiidae</taxon>
        <taxon>Clonorchis</taxon>
    </lineage>
</organism>
<reference evidence="1 2" key="2">
    <citation type="journal article" date="2021" name="Genomics">
        <title>High-quality reference genome for Clonorchis sinensis.</title>
        <authorList>
            <person name="Young N.D."/>
            <person name="Stroehlein A.J."/>
            <person name="Kinkar L."/>
            <person name="Wang T."/>
            <person name="Sohn W.M."/>
            <person name="Chang B.C.H."/>
            <person name="Kaur P."/>
            <person name="Weisz D."/>
            <person name="Dudchenko O."/>
            <person name="Aiden E.L."/>
            <person name="Korhonen P.K."/>
            <person name="Gasser R.B."/>
        </authorList>
    </citation>
    <scope>NUCLEOTIDE SEQUENCE [LARGE SCALE GENOMIC DNA]</scope>
    <source>
        <strain evidence="1">Cs-k2</strain>
    </source>
</reference>
<dbReference type="OrthoDB" id="10051416at2759"/>